<dbReference type="Proteomes" id="UP000649573">
    <property type="component" value="Unassembled WGS sequence"/>
</dbReference>
<protein>
    <recommendedName>
        <fullName evidence="1">Integrase catalytic domain-containing protein</fullName>
    </recommendedName>
</protein>
<gene>
    <name evidence="2" type="ORF">GCM10010178_38860</name>
</gene>
<dbReference type="Gene3D" id="3.30.420.10">
    <property type="entry name" value="Ribonuclease H-like superfamily/Ribonuclease H"/>
    <property type="match status" value="1"/>
</dbReference>
<dbReference type="PANTHER" id="PTHR35004">
    <property type="entry name" value="TRANSPOSASE RV3428C-RELATED"/>
    <property type="match status" value="1"/>
</dbReference>
<comment type="caution">
    <text evidence="2">The sequence shown here is derived from an EMBL/GenBank/DDBJ whole genome shotgun (WGS) entry which is preliminary data.</text>
</comment>
<sequence length="387" mass="42843">MRLMDAMHAAGVHIPNVSEWCRVNGVDRRTFYRHRARALAEGQWTPRSRRPKTIPHATPELVVAEIVRLRGALAPDSGADYIRDALTTLAAEQDWAGQGLRVPSRATINRILARHDLLESNPRKRPRSSWRRFSYARPRDCYQIDATQTQLADGTTVVVFDVLDDHSRMLVACHAAPSETSPAATAAITAAFADYGVPAIVLSDNGCAFTARRLRDDAGPTQFELAVTTAGARLIHSSPYHPQTCGKVERHHQTLKKWLAHQAAPATLADLQTLLDTYRTRYNTRAHGALGRRTPKHVWDHAQHHGGPGHPPAQTDATVHRLTVDRRGVVSIGRKLTFRVGSHHAGHAITLIRDLDRVTAYTSDGHPIGYIHLDHTKHYQGTVIPAA</sequence>
<evidence type="ECO:0000313" key="3">
    <source>
        <dbReference type="Proteomes" id="UP000649573"/>
    </source>
</evidence>
<dbReference type="PANTHER" id="PTHR35004:SF7">
    <property type="entry name" value="INTEGRASE PROTEIN"/>
    <property type="match status" value="1"/>
</dbReference>
<reference evidence="3" key="1">
    <citation type="journal article" date="2019" name="Int. J. Syst. Evol. Microbiol.">
        <title>The Global Catalogue of Microorganisms (GCM) 10K type strain sequencing project: providing services to taxonomists for standard genome sequencing and annotation.</title>
        <authorList>
            <consortium name="The Broad Institute Genomics Platform"/>
            <consortium name="The Broad Institute Genome Sequencing Center for Infectious Disease"/>
            <person name="Wu L."/>
            <person name="Ma J."/>
        </authorList>
    </citation>
    <scope>NUCLEOTIDE SEQUENCE [LARGE SCALE GENOMIC DNA]</scope>
    <source>
        <strain evidence="3">JCM 3296</strain>
    </source>
</reference>
<dbReference type="PROSITE" id="PS50994">
    <property type="entry name" value="INTEGRASE"/>
    <property type="match status" value="1"/>
</dbReference>
<accession>A0ABQ2UL22</accession>
<keyword evidence="3" id="KW-1185">Reference proteome</keyword>
<dbReference type="Pfam" id="PF13683">
    <property type="entry name" value="rve_3"/>
    <property type="match status" value="1"/>
</dbReference>
<dbReference type="InterPro" id="IPR012337">
    <property type="entry name" value="RNaseH-like_sf"/>
</dbReference>
<feature type="domain" description="Integrase catalytic" evidence="1">
    <location>
        <begin position="134"/>
        <end position="303"/>
    </location>
</feature>
<dbReference type="EMBL" id="BMRE01000015">
    <property type="protein sequence ID" value="GGU42496.1"/>
    <property type="molecule type" value="Genomic_DNA"/>
</dbReference>
<dbReference type="InterPro" id="IPR001584">
    <property type="entry name" value="Integrase_cat-core"/>
</dbReference>
<name>A0ABQ2UL22_9PSEU</name>
<dbReference type="SUPFAM" id="SSF53098">
    <property type="entry name" value="Ribonuclease H-like"/>
    <property type="match status" value="1"/>
</dbReference>
<evidence type="ECO:0000313" key="2">
    <source>
        <dbReference type="EMBL" id="GGU42496.1"/>
    </source>
</evidence>
<organism evidence="2 3">
    <name type="scientific">Lentzea flava</name>
    <dbReference type="NCBI Taxonomy" id="103732"/>
    <lineage>
        <taxon>Bacteria</taxon>
        <taxon>Bacillati</taxon>
        <taxon>Actinomycetota</taxon>
        <taxon>Actinomycetes</taxon>
        <taxon>Pseudonocardiales</taxon>
        <taxon>Pseudonocardiaceae</taxon>
        <taxon>Lentzea</taxon>
    </lineage>
</organism>
<proteinExistence type="predicted"/>
<evidence type="ECO:0000259" key="1">
    <source>
        <dbReference type="PROSITE" id="PS50994"/>
    </source>
</evidence>
<dbReference type="InterPro" id="IPR036397">
    <property type="entry name" value="RNaseH_sf"/>
</dbReference>